<comment type="function">
    <text evidence="7">This protein is a component of the acetyl coenzyme A carboxylase complex; first, biotin carboxylase catalyzes the carboxylation of the carrier protein and then the transcarboxylase transfers the carboxyl group to form malonyl-CoA.</text>
</comment>
<reference evidence="10 11" key="1">
    <citation type="submission" date="2024-02" db="EMBL/GenBank/DDBJ databases">
        <authorList>
            <person name="Vignale AGUSTIN F."/>
            <person name="Sosa J E."/>
            <person name="Modenutti C."/>
        </authorList>
    </citation>
    <scope>NUCLEOTIDE SEQUENCE [LARGE SCALE GENOMIC DNA]</scope>
</reference>
<keyword evidence="7" id="KW-0150">Chloroplast</keyword>
<evidence type="ECO:0000256" key="1">
    <source>
        <dbReference type="ARBA" id="ARBA00005194"/>
    </source>
</evidence>
<evidence type="ECO:0000256" key="8">
    <source>
        <dbReference type="SAM" id="MobiDB-lite"/>
    </source>
</evidence>
<accession>A0ABC8UY56</accession>
<evidence type="ECO:0000256" key="7">
    <source>
        <dbReference type="RuleBase" id="RU364072"/>
    </source>
</evidence>
<dbReference type="AlphaFoldDB" id="A0ABC8UY56"/>
<dbReference type="PANTHER" id="PTHR43416">
    <property type="entry name" value="DIHYDROLIPOYLLYSINE-RESIDUE SUCCINYLTRANSFERASE COMPONENT OF 2-OXOGLUTARATE DEHYDROGENASE COMPLEX, MITOCHONDRIAL-RELATED"/>
    <property type="match status" value="1"/>
</dbReference>
<dbReference type="InterPro" id="IPR050537">
    <property type="entry name" value="2-oxoacid_dehydrogenase"/>
</dbReference>
<evidence type="ECO:0000256" key="2">
    <source>
        <dbReference type="ARBA" id="ARBA00022516"/>
    </source>
</evidence>
<dbReference type="GO" id="GO:0016421">
    <property type="term" value="F:CoA carboxylase activity"/>
    <property type="evidence" value="ECO:0007669"/>
    <property type="project" value="UniProtKB-ARBA"/>
</dbReference>
<evidence type="ECO:0000256" key="4">
    <source>
        <dbReference type="ARBA" id="ARBA00023098"/>
    </source>
</evidence>
<comment type="subcellular location">
    <subcellularLocation>
        <location evidence="7">Plastid</location>
        <location evidence="7">Chloroplast</location>
    </subcellularLocation>
</comment>
<comment type="caution">
    <text evidence="10">The sequence shown here is derived from an EMBL/GenBank/DDBJ whole genome shotgun (WGS) entry which is preliminary data.</text>
</comment>
<keyword evidence="5 7" id="KW-0275">Fatty acid biosynthesis</keyword>
<sequence length="299" mass="32117">MASFSVPCPKLSSSLQCTCSGLVRSAQQHHFNEISFRLGPNSRHSSLIYGCSIHRPPTYSQFQPHDSKQAACWRLQALVNEVAVEKPSNSTVVPETKSGADLSDVKDETPEKVSVQNPIPDASLFSAFLSKVSDLVKFVDSKDIMELQLKQLDCELTIRKKEAVQPPPPAAPVFAMQYPLPQSVHQSPPPPAQVLPPVSAGSSPSAAAPVLAIPAKTNNSSHPTLKCPMAGTFYRCPAPGEPQFVKVGDKVAKGQVLCIIEAMKLMNEIEADQSGTISEVLVEDGKPVSLDTPLFVIAP</sequence>
<keyword evidence="2 7" id="KW-0444">Lipid biosynthesis</keyword>
<keyword evidence="7" id="KW-0934">Plastid</keyword>
<evidence type="ECO:0000259" key="9">
    <source>
        <dbReference type="PROSITE" id="PS50968"/>
    </source>
</evidence>
<evidence type="ECO:0000313" key="11">
    <source>
        <dbReference type="Proteomes" id="UP001642360"/>
    </source>
</evidence>
<dbReference type="PANTHER" id="PTHR43416:SF4">
    <property type="entry name" value="BIOTIN CARBOXYL CARRIER PROTEIN OF ACETYL-COA CARBOXYLASE 2, CHLOROPLASTIC"/>
    <property type="match status" value="1"/>
</dbReference>
<dbReference type="PROSITE" id="PS00188">
    <property type="entry name" value="BIOTIN"/>
    <property type="match status" value="1"/>
</dbReference>
<dbReference type="PROSITE" id="PS50968">
    <property type="entry name" value="BIOTINYL_LIPOYL"/>
    <property type="match status" value="1"/>
</dbReference>
<evidence type="ECO:0000256" key="3">
    <source>
        <dbReference type="ARBA" id="ARBA00022832"/>
    </source>
</evidence>
<evidence type="ECO:0000313" key="10">
    <source>
        <dbReference type="EMBL" id="CAK9186026.1"/>
    </source>
</evidence>
<name>A0ABC8UY56_9AQUA</name>
<dbReference type="Pfam" id="PF00364">
    <property type="entry name" value="Biotin_lipoyl"/>
    <property type="match status" value="1"/>
</dbReference>
<dbReference type="Gene3D" id="2.40.50.100">
    <property type="match status" value="1"/>
</dbReference>
<proteinExistence type="predicted"/>
<dbReference type="InterPro" id="IPR011053">
    <property type="entry name" value="Single_hybrid_motif"/>
</dbReference>
<keyword evidence="3 7" id="KW-0276">Fatty acid metabolism</keyword>
<dbReference type="GO" id="GO:0006633">
    <property type="term" value="P:fatty acid biosynthetic process"/>
    <property type="evidence" value="ECO:0007669"/>
    <property type="project" value="UniProtKB-KW"/>
</dbReference>
<keyword evidence="6 7" id="KW-0092">Biotin</keyword>
<feature type="domain" description="Lipoyl-binding" evidence="9">
    <location>
        <begin position="222"/>
        <end position="298"/>
    </location>
</feature>
<gene>
    <name evidence="10" type="ORF">ILEXP_LOCUS56508</name>
</gene>
<keyword evidence="11" id="KW-1185">Reference proteome</keyword>
<dbReference type="PRINTS" id="PR01071">
    <property type="entry name" value="ACOABIOTINCC"/>
</dbReference>
<evidence type="ECO:0000256" key="5">
    <source>
        <dbReference type="ARBA" id="ARBA00023160"/>
    </source>
</evidence>
<dbReference type="NCBIfam" id="TIGR00531">
    <property type="entry name" value="BCCP"/>
    <property type="match status" value="1"/>
</dbReference>
<evidence type="ECO:0000256" key="6">
    <source>
        <dbReference type="ARBA" id="ARBA00023267"/>
    </source>
</evidence>
<dbReference type="CDD" id="cd06850">
    <property type="entry name" value="biotinyl_domain"/>
    <property type="match status" value="1"/>
</dbReference>
<keyword evidence="4 7" id="KW-0443">Lipid metabolism</keyword>
<dbReference type="EMBL" id="CAUOFW020009501">
    <property type="protein sequence ID" value="CAK9186027.1"/>
    <property type="molecule type" value="Genomic_DNA"/>
</dbReference>
<organism evidence="10 11">
    <name type="scientific">Ilex paraguariensis</name>
    <name type="common">yerba mate</name>
    <dbReference type="NCBI Taxonomy" id="185542"/>
    <lineage>
        <taxon>Eukaryota</taxon>
        <taxon>Viridiplantae</taxon>
        <taxon>Streptophyta</taxon>
        <taxon>Embryophyta</taxon>
        <taxon>Tracheophyta</taxon>
        <taxon>Spermatophyta</taxon>
        <taxon>Magnoliopsida</taxon>
        <taxon>eudicotyledons</taxon>
        <taxon>Gunneridae</taxon>
        <taxon>Pentapetalae</taxon>
        <taxon>asterids</taxon>
        <taxon>campanulids</taxon>
        <taxon>Aquifoliales</taxon>
        <taxon>Aquifoliaceae</taxon>
        <taxon>Ilex</taxon>
    </lineage>
</organism>
<dbReference type="EMBL" id="CAUOFW020009501">
    <property type="protein sequence ID" value="CAK9186026.1"/>
    <property type="molecule type" value="Genomic_DNA"/>
</dbReference>
<dbReference type="InterPro" id="IPR000089">
    <property type="entry name" value="Biotin_lipoyl"/>
</dbReference>
<dbReference type="Proteomes" id="UP001642360">
    <property type="component" value="Unassembled WGS sequence"/>
</dbReference>
<dbReference type="GO" id="GO:0009507">
    <property type="term" value="C:chloroplast"/>
    <property type="evidence" value="ECO:0007669"/>
    <property type="project" value="UniProtKB-SubCell"/>
</dbReference>
<protein>
    <recommendedName>
        <fullName evidence="7">Biotin carboxyl carrier protein of acetyl-CoA carboxylase</fullName>
    </recommendedName>
</protein>
<comment type="pathway">
    <text evidence="1 7">Lipid metabolism; fatty acid biosynthesis.</text>
</comment>
<feature type="region of interest" description="Disordered" evidence="8">
    <location>
        <begin position="89"/>
        <end position="114"/>
    </location>
</feature>
<dbReference type="SUPFAM" id="SSF51230">
    <property type="entry name" value="Single hybrid motif"/>
    <property type="match status" value="1"/>
</dbReference>
<dbReference type="FunFam" id="2.40.50.100:FF:000003">
    <property type="entry name" value="Acetyl-CoA carboxylase biotin carboxyl carrier protein"/>
    <property type="match status" value="1"/>
</dbReference>
<dbReference type="InterPro" id="IPR001882">
    <property type="entry name" value="Biotin_BS"/>
</dbReference>
<dbReference type="InterPro" id="IPR001249">
    <property type="entry name" value="AcCoA_biotinCC"/>
</dbReference>